<dbReference type="AlphaFoldDB" id="A0A0B7FC38"/>
<dbReference type="EMBL" id="LN679101">
    <property type="protein sequence ID" value="CEL55100.1"/>
    <property type="molecule type" value="Genomic_DNA"/>
</dbReference>
<reference evidence="1 2" key="1">
    <citation type="submission" date="2014-11" db="EMBL/GenBank/DDBJ databases">
        <authorList>
            <person name="Wibberg Daniel"/>
        </authorList>
    </citation>
    <scope>NUCLEOTIDE SEQUENCE [LARGE SCALE GENOMIC DNA]</scope>
    <source>
        <strain evidence="1">Rhizoctonia solani AG1-IB 7/3/14</strain>
    </source>
</reference>
<proteinExistence type="predicted"/>
<evidence type="ECO:0000313" key="1">
    <source>
        <dbReference type="EMBL" id="CEL55100.1"/>
    </source>
</evidence>
<protein>
    <submittedName>
        <fullName evidence="1">Uncharacterized protein</fullName>
    </submittedName>
</protein>
<gene>
    <name evidence="1" type="ORF">RSOLAG1IB_01108</name>
</gene>
<accession>A0A0B7FC38</accession>
<evidence type="ECO:0000313" key="2">
    <source>
        <dbReference type="Proteomes" id="UP000059188"/>
    </source>
</evidence>
<name>A0A0B7FC38_THACB</name>
<dbReference type="Proteomes" id="UP000059188">
    <property type="component" value="Unassembled WGS sequence"/>
</dbReference>
<sequence>MDVELYVSISSTLLRTLYGYNVESSTDPLISRAQKLIVYLTSTMLTSNFMREASKWRKEKESLMNETFNIGMKCTENKNKRPLVASIRAEALNLELTEEYADDYAKISHLHLLRGEQILYLPYCAMR</sequence>
<keyword evidence="2" id="KW-1185">Reference proteome</keyword>
<organism evidence="1 2">
    <name type="scientific">Thanatephorus cucumeris (strain AG1-IB / isolate 7/3/14)</name>
    <name type="common">Lettuce bottom rot fungus</name>
    <name type="synonym">Rhizoctonia solani</name>
    <dbReference type="NCBI Taxonomy" id="1108050"/>
    <lineage>
        <taxon>Eukaryota</taxon>
        <taxon>Fungi</taxon>
        <taxon>Dikarya</taxon>
        <taxon>Basidiomycota</taxon>
        <taxon>Agaricomycotina</taxon>
        <taxon>Agaricomycetes</taxon>
        <taxon>Cantharellales</taxon>
        <taxon>Ceratobasidiaceae</taxon>
        <taxon>Rhizoctonia</taxon>
        <taxon>Rhizoctonia solani AG-1</taxon>
    </lineage>
</organism>